<dbReference type="GO" id="GO:0008453">
    <property type="term" value="F:alanine-glyoxylate transaminase activity"/>
    <property type="evidence" value="ECO:0007669"/>
    <property type="project" value="UniProtKB-EC"/>
</dbReference>
<proteinExistence type="inferred from homology"/>
<dbReference type="PANTHER" id="PTHR21152">
    <property type="entry name" value="AMINOTRANSFERASE CLASS V"/>
    <property type="match status" value="1"/>
</dbReference>
<evidence type="ECO:0000313" key="13">
    <source>
        <dbReference type="Proteomes" id="UP000242457"/>
    </source>
</evidence>
<dbReference type="Gene3D" id="3.90.1150.10">
    <property type="entry name" value="Aspartate Aminotransferase, domain 1"/>
    <property type="match status" value="1"/>
</dbReference>
<reference evidence="12 13" key="1">
    <citation type="submission" date="2014-07" db="EMBL/GenBank/DDBJ databases">
        <title>Genomic and transcriptomic analysis on Apis cerana provide comprehensive insights into honey bee biology.</title>
        <authorList>
            <person name="Diao Q."/>
            <person name="Sun L."/>
            <person name="Zheng H."/>
            <person name="Zheng H."/>
            <person name="Xu S."/>
            <person name="Wang S."/>
            <person name="Zeng Z."/>
            <person name="Hu F."/>
            <person name="Su S."/>
            <person name="Wu J."/>
        </authorList>
    </citation>
    <scope>NUCLEOTIDE SEQUENCE [LARGE SCALE GENOMIC DNA]</scope>
    <source>
        <tissue evidence="12">Pupae without intestine</tissue>
    </source>
</reference>
<dbReference type="CDD" id="cd06451">
    <property type="entry name" value="AGAT_like"/>
    <property type="match status" value="1"/>
</dbReference>
<dbReference type="SUPFAM" id="SSF53383">
    <property type="entry name" value="PLP-dependent transferases"/>
    <property type="match status" value="1"/>
</dbReference>
<name>A0A2A3ERY3_APICC</name>
<dbReference type="InterPro" id="IPR024169">
    <property type="entry name" value="SP_NH2Trfase/AEP_transaminase"/>
</dbReference>
<dbReference type="PROSITE" id="PS00595">
    <property type="entry name" value="AA_TRANSFER_CLASS_5"/>
    <property type="match status" value="1"/>
</dbReference>
<evidence type="ECO:0000256" key="6">
    <source>
        <dbReference type="PIRNR" id="PIRNR000524"/>
    </source>
</evidence>
<comment type="catalytic activity">
    <reaction evidence="6">
        <text>glyoxylate + L-alanine = glycine + pyruvate</text>
        <dbReference type="Rhea" id="RHEA:24248"/>
        <dbReference type="ChEBI" id="CHEBI:15361"/>
        <dbReference type="ChEBI" id="CHEBI:36655"/>
        <dbReference type="ChEBI" id="CHEBI:57305"/>
        <dbReference type="ChEBI" id="CHEBI:57972"/>
        <dbReference type="EC" id="2.6.1.44"/>
    </reaction>
</comment>
<accession>A0A2A3ERY3</accession>
<dbReference type="PANTHER" id="PTHR21152:SF40">
    <property type="entry name" value="ALANINE--GLYOXYLATE AMINOTRANSFERASE"/>
    <property type="match status" value="1"/>
</dbReference>
<dbReference type="OrthoDB" id="7403325at2759"/>
<evidence type="ECO:0000256" key="2">
    <source>
        <dbReference type="ARBA" id="ARBA00009236"/>
    </source>
</evidence>
<feature type="domain" description="Aminotransferase class V" evidence="11">
    <location>
        <begin position="30"/>
        <end position="380"/>
    </location>
</feature>
<sequence length="402" mass="44829">MNYKWNKLAVHKEPPQILRTKLQLPIKTLMSPGPTNCSKRVLQSLQNQILGHLHPEFCMLMDEVKKGLQYIFQTNNRLTLALSASGHGGMEACLTNLVEPGETVLIVKGGIWSQRATCMANRLGANVKLVETEYNKGITLKELEIALEQHRPVVVFMVQAESSTGVKQPLEGFGELIHKYNALLIVDVVASLCGEPFFMDSWDIDAAYAGSQKAIGAPPGLAPISFSPRAEKKLFERKTKPFSFYWDLIILGNYWKCFGNEDRVYHHTMSATLLYGLREALAEIAEEGLQALWNRHTVAAVRLRKGLELRGLQSYVKIPQYQLSTVISVQLPPGVDDKIVIQRAMEKYKVEISKGLGPTVGKVLRIGLLGVNATPEKVDLVLRGLDEGLKYASLESKKKKHI</sequence>
<organism evidence="12 13">
    <name type="scientific">Apis cerana cerana</name>
    <name type="common">Oriental honeybee</name>
    <dbReference type="NCBI Taxonomy" id="94128"/>
    <lineage>
        <taxon>Eukaryota</taxon>
        <taxon>Metazoa</taxon>
        <taxon>Ecdysozoa</taxon>
        <taxon>Arthropoda</taxon>
        <taxon>Hexapoda</taxon>
        <taxon>Insecta</taxon>
        <taxon>Pterygota</taxon>
        <taxon>Neoptera</taxon>
        <taxon>Endopterygota</taxon>
        <taxon>Hymenoptera</taxon>
        <taxon>Apocrita</taxon>
        <taxon>Aculeata</taxon>
        <taxon>Apoidea</taxon>
        <taxon>Anthophila</taxon>
        <taxon>Apidae</taxon>
        <taxon>Apis</taxon>
    </lineage>
</organism>
<dbReference type="InterPro" id="IPR000192">
    <property type="entry name" value="Aminotrans_V_dom"/>
</dbReference>
<dbReference type="AlphaFoldDB" id="A0A2A3ERY3"/>
<dbReference type="InterPro" id="IPR015421">
    <property type="entry name" value="PyrdxlP-dep_Trfase_major"/>
</dbReference>
<evidence type="ECO:0000256" key="3">
    <source>
        <dbReference type="ARBA" id="ARBA00022576"/>
    </source>
</evidence>
<dbReference type="InterPro" id="IPR015422">
    <property type="entry name" value="PyrdxlP-dep_Trfase_small"/>
</dbReference>
<keyword evidence="3 12" id="KW-0032">Aminotransferase</keyword>
<evidence type="ECO:0000256" key="8">
    <source>
        <dbReference type="PIRSR" id="PIRSR000524-50"/>
    </source>
</evidence>
<evidence type="ECO:0000256" key="4">
    <source>
        <dbReference type="ARBA" id="ARBA00022679"/>
    </source>
</evidence>
<evidence type="ECO:0000256" key="9">
    <source>
        <dbReference type="RuleBase" id="RU004075"/>
    </source>
</evidence>
<comment type="similarity">
    <text evidence="2 6 9">Belongs to the class-V pyridoxal-phosphate-dependent aminotransferase family.</text>
</comment>
<evidence type="ECO:0000313" key="12">
    <source>
        <dbReference type="EMBL" id="PBC34467.1"/>
    </source>
</evidence>
<evidence type="ECO:0000256" key="1">
    <source>
        <dbReference type="ARBA" id="ARBA00001933"/>
    </source>
</evidence>
<dbReference type="Proteomes" id="UP000242457">
    <property type="component" value="Unassembled WGS sequence"/>
</dbReference>
<evidence type="ECO:0000256" key="10">
    <source>
        <dbReference type="RuleBase" id="RU004504"/>
    </source>
</evidence>
<keyword evidence="5 6" id="KW-0663">Pyridoxal phosphate</keyword>
<dbReference type="EC" id="2.6.1.44" evidence="6"/>
<dbReference type="GO" id="GO:0019265">
    <property type="term" value="P:glycine biosynthetic process, by transamination of glyoxylate"/>
    <property type="evidence" value="ECO:0007669"/>
    <property type="project" value="TreeGrafter"/>
</dbReference>
<protein>
    <recommendedName>
        <fullName evidence="6">Alanine--glyoxylate aminotransferase</fullName>
        <ecNumber evidence="6">2.6.1.44</ecNumber>
    </recommendedName>
</protein>
<gene>
    <name evidence="12" type="ORF">APICC_08769</name>
</gene>
<dbReference type="Gene3D" id="3.40.640.10">
    <property type="entry name" value="Type I PLP-dependent aspartate aminotransferase-like (Major domain)"/>
    <property type="match status" value="1"/>
</dbReference>
<feature type="modified residue" description="N6-(pyridoxal phosphate)lysine" evidence="8">
    <location>
        <position position="213"/>
    </location>
</feature>
<dbReference type="InterPro" id="IPR020578">
    <property type="entry name" value="Aminotrans_V_PyrdxlP_BS"/>
</dbReference>
<dbReference type="FunFam" id="3.40.640.10:FF:000027">
    <property type="entry name" value="Serine--pyruvate aminotransferase, mitochondrial"/>
    <property type="match status" value="1"/>
</dbReference>
<keyword evidence="12" id="KW-0670">Pyruvate</keyword>
<dbReference type="Pfam" id="PF00266">
    <property type="entry name" value="Aminotran_5"/>
    <property type="match status" value="1"/>
</dbReference>
<keyword evidence="4 12" id="KW-0808">Transferase</keyword>
<comment type="cofactor">
    <cofactor evidence="1 6 8 10">
        <name>pyridoxal 5'-phosphate</name>
        <dbReference type="ChEBI" id="CHEBI:597326"/>
    </cofactor>
</comment>
<dbReference type="STRING" id="94128.A0A2A3ERY3"/>
<dbReference type="GO" id="GO:0004760">
    <property type="term" value="F:L-serine-pyruvate transaminase activity"/>
    <property type="evidence" value="ECO:0007669"/>
    <property type="project" value="TreeGrafter"/>
</dbReference>
<dbReference type="GO" id="GO:0005777">
    <property type="term" value="C:peroxisome"/>
    <property type="evidence" value="ECO:0007669"/>
    <property type="project" value="TreeGrafter"/>
</dbReference>
<feature type="binding site" evidence="7">
    <location>
        <position position="365"/>
    </location>
    <ligand>
        <name>substrate</name>
    </ligand>
</feature>
<evidence type="ECO:0000256" key="7">
    <source>
        <dbReference type="PIRSR" id="PIRSR000524-1"/>
    </source>
</evidence>
<keyword evidence="13" id="KW-1185">Reference proteome</keyword>
<dbReference type="EMBL" id="KZ288191">
    <property type="protein sequence ID" value="PBC34467.1"/>
    <property type="molecule type" value="Genomic_DNA"/>
</dbReference>
<evidence type="ECO:0000259" key="11">
    <source>
        <dbReference type="Pfam" id="PF00266"/>
    </source>
</evidence>
<evidence type="ECO:0000256" key="5">
    <source>
        <dbReference type="ARBA" id="ARBA00022898"/>
    </source>
</evidence>
<dbReference type="InterPro" id="IPR015424">
    <property type="entry name" value="PyrdxlP-dep_Trfase"/>
</dbReference>
<dbReference type="PIRSF" id="PIRSF000524">
    <property type="entry name" value="SPT"/>
    <property type="match status" value="1"/>
</dbReference>